<feature type="domain" description="DUF4216" evidence="1">
    <location>
        <begin position="25"/>
        <end position="72"/>
    </location>
</feature>
<reference evidence="2" key="1">
    <citation type="submission" date="2020-05" db="EMBL/GenBank/DDBJ databases">
        <title>WGS assembly of Panicum virgatum.</title>
        <authorList>
            <person name="Lovell J.T."/>
            <person name="Jenkins J."/>
            <person name="Shu S."/>
            <person name="Juenger T.E."/>
            <person name="Schmutz J."/>
        </authorList>
    </citation>
    <scope>NUCLEOTIDE SEQUENCE</scope>
    <source>
        <strain evidence="2">AP13</strain>
    </source>
</reference>
<keyword evidence="3" id="KW-1185">Reference proteome</keyword>
<protein>
    <recommendedName>
        <fullName evidence="1">DUF4216 domain-containing protein</fullName>
    </recommendedName>
</protein>
<evidence type="ECO:0000313" key="3">
    <source>
        <dbReference type="Proteomes" id="UP000823388"/>
    </source>
</evidence>
<comment type="caution">
    <text evidence="2">The sequence shown here is derived from an EMBL/GenBank/DDBJ whole genome shotgun (WGS) entry which is preliminary data.</text>
</comment>
<sequence length="187" mass="21023">MEWYGVIKKIIVLDFANENEVMLFQGYSRDEYGIIDIDTTKFCYADEPYIMANQAEQVFYVKSARKSNWSSVLRMKPRNLFAVPEMENTPNIVDDIGEVDMVVTGVEHMNISNQIHDLTNWSRNDVEDATVDAKVIEEACQAPTSEPSFADIVEDDDDEDDDTYIADGVVALAVDSSHGGGEDDFCV</sequence>
<gene>
    <name evidence="2" type="ORF">PVAP13_9NG419828</name>
</gene>
<evidence type="ECO:0000259" key="1">
    <source>
        <dbReference type="Pfam" id="PF13952"/>
    </source>
</evidence>
<dbReference type="Proteomes" id="UP000823388">
    <property type="component" value="Chromosome 9N"/>
</dbReference>
<dbReference type="EMBL" id="CM029054">
    <property type="protein sequence ID" value="KAG2538669.1"/>
    <property type="molecule type" value="Genomic_DNA"/>
</dbReference>
<evidence type="ECO:0000313" key="2">
    <source>
        <dbReference type="EMBL" id="KAG2538669.1"/>
    </source>
</evidence>
<proteinExistence type="predicted"/>
<dbReference type="AlphaFoldDB" id="A0A8T0MTA3"/>
<name>A0A8T0MTA3_PANVG</name>
<organism evidence="2 3">
    <name type="scientific">Panicum virgatum</name>
    <name type="common">Blackwell switchgrass</name>
    <dbReference type="NCBI Taxonomy" id="38727"/>
    <lineage>
        <taxon>Eukaryota</taxon>
        <taxon>Viridiplantae</taxon>
        <taxon>Streptophyta</taxon>
        <taxon>Embryophyta</taxon>
        <taxon>Tracheophyta</taxon>
        <taxon>Spermatophyta</taxon>
        <taxon>Magnoliopsida</taxon>
        <taxon>Liliopsida</taxon>
        <taxon>Poales</taxon>
        <taxon>Poaceae</taxon>
        <taxon>PACMAD clade</taxon>
        <taxon>Panicoideae</taxon>
        <taxon>Panicodae</taxon>
        <taxon>Paniceae</taxon>
        <taxon>Panicinae</taxon>
        <taxon>Panicum</taxon>
        <taxon>Panicum sect. Hiantes</taxon>
    </lineage>
</organism>
<dbReference type="PANTHER" id="PTHR48258">
    <property type="entry name" value="DUF4218 DOMAIN-CONTAINING PROTEIN-RELATED"/>
    <property type="match status" value="1"/>
</dbReference>
<accession>A0A8T0MTA3</accession>
<dbReference type="Pfam" id="PF13952">
    <property type="entry name" value="DUF4216"/>
    <property type="match status" value="1"/>
</dbReference>
<dbReference type="InterPro" id="IPR025312">
    <property type="entry name" value="DUF4216"/>
</dbReference>
<dbReference type="PANTHER" id="PTHR48258:SF7">
    <property type="entry name" value="DUF4216 DOMAIN-CONTAINING PROTEIN"/>
    <property type="match status" value="1"/>
</dbReference>